<dbReference type="AlphaFoldDB" id="A0A167RI35"/>
<dbReference type="InterPro" id="IPR032675">
    <property type="entry name" value="LRR_dom_sf"/>
</dbReference>
<dbReference type="SUPFAM" id="SSF52047">
    <property type="entry name" value="RNI-like"/>
    <property type="match status" value="1"/>
</dbReference>
<dbReference type="OrthoDB" id="3425354at2759"/>
<organism evidence="1 2">
    <name type="scientific">Calocera viscosa (strain TUFC12733)</name>
    <dbReference type="NCBI Taxonomy" id="1330018"/>
    <lineage>
        <taxon>Eukaryota</taxon>
        <taxon>Fungi</taxon>
        <taxon>Dikarya</taxon>
        <taxon>Basidiomycota</taxon>
        <taxon>Agaricomycotina</taxon>
        <taxon>Dacrymycetes</taxon>
        <taxon>Dacrymycetales</taxon>
        <taxon>Dacrymycetaceae</taxon>
        <taxon>Calocera</taxon>
    </lineage>
</organism>
<dbReference type="EMBL" id="KV417268">
    <property type="protein sequence ID" value="KZP00933.1"/>
    <property type="molecule type" value="Genomic_DNA"/>
</dbReference>
<dbReference type="Gene3D" id="3.80.10.10">
    <property type="entry name" value="Ribonuclease Inhibitor"/>
    <property type="match status" value="1"/>
</dbReference>
<protein>
    <recommendedName>
        <fullName evidence="3">F-box domain-containing protein</fullName>
    </recommendedName>
</protein>
<sequence length="527" mass="59417">MTRSPHRALSIRDVVLAILDQLAPATASTHEDRGNLLHFGLTCKFIWELVEPRLWYTLTNEAIYCILPEDIQVSFDDRSLNDVSGTVWASGMRSLDEKELNSLMRYCGHARELCLWEASGIIPRRRRGFRHSLAALPQLHSKIQALQSLQHIILSNHRSCNVDLFAQSLVPLLGPQLRSIGLGLDGLKHGPSALFTSIAEQCSGLLVFSLDGMDMNRDVSGICKTLCNTVWRSCTSLKTIEVEAIDSSQELWTVLASLPDLEHLRLMFELSINVLQVSKPYGSQAFRSLRELTGPHEMLDEPEMTDTSSVVVAIDSPFMDKLEFTCPTGEKLCETISIIVDRWSSTIRELGLWTSWHEGAENSLTPRELLGRLYPLSRLERLAIHGLHLLDLEDHDIDHLVRAWPNLTRLELRVDDETLDPAVGVSLLSRRSIHTLAKAYPNLRSLAISIDHSLPYDQPPQDELVPTCPGVQLWQSVISNLDDIPATVAFMRRYFPNIRLFYGASTEMDRRLITGILGTTIDEHFNF</sequence>
<reference evidence="1 2" key="1">
    <citation type="journal article" date="2016" name="Mol. Biol. Evol.">
        <title>Comparative Genomics of Early-Diverging Mushroom-Forming Fungi Provides Insights into the Origins of Lignocellulose Decay Capabilities.</title>
        <authorList>
            <person name="Nagy L.G."/>
            <person name="Riley R."/>
            <person name="Tritt A."/>
            <person name="Adam C."/>
            <person name="Daum C."/>
            <person name="Floudas D."/>
            <person name="Sun H."/>
            <person name="Yadav J.S."/>
            <person name="Pangilinan J."/>
            <person name="Larsson K.H."/>
            <person name="Matsuura K."/>
            <person name="Barry K."/>
            <person name="Labutti K."/>
            <person name="Kuo R."/>
            <person name="Ohm R.A."/>
            <person name="Bhattacharya S.S."/>
            <person name="Shirouzu T."/>
            <person name="Yoshinaga Y."/>
            <person name="Martin F.M."/>
            <person name="Grigoriev I.V."/>
            <person name="Hibbett D.S."/>
        </authorList>
    </citation>
    <scope>NUCLEOTIDE SEQUENCE [LARGE SCALE GENOMIC DNA]</scope>
    <source>
        <strain evidence="1 2">TUFC12733</strain>
    </source>
</reference>
<accession>A0A167RI35</accession>
<name>A0A167RI35_CALVF</name>
<evidence type="ECO:0000313" key="1">
    <source>
        <dbReference type="EMBL" id="KZP00933.1"/>
    </source>
</evidence>
<keyword evidence="2" id="KW-1185">Reference proteome</keyword>
<evidence type="ECO:0008006" key="3">
    <source>
        <dbReference type="Google" id="ProtNLM"/>
    </source>
</evidence>
<proteinExistence type="predicted"/>
<gene>
    <name evidence="1" type="ORF">CALVIDRAFT_217565</name>
</gene>
<evidence type="ECO:0000313" key="2">
    <source>
        <dbReference type="Proteomes" id="UP000076738"/>
    </source>
</evidence>
<dbReference type="Proteomes" id="UP000076738">
    <property type="component" value="Unassembled WGS sequence"/>
</dbReference>